<evidence type="ECO:0000313" key="3">
    <source>
        <dbReference type="Proteomes" id="UP000000814"/>
    </source>
</evidence>
<dbReference type="GeneID" id="44997433"/>
<proteinExistence type="predicted"/>
<dbReference type="eggNOG" id="ENOG50308P2">
    <property type="taxonomic scope" value="Bacteria"/>
</dbReference>
<keyword evidence="3" id="KW-1185">Reference proteome</keyword>
<evidence type="ECO:0000256" key="1">
    <source>
        <dbReference type="SAM" id="Coils"/>
    </source>
</evidence>
<dbReference type="STRING" id="272562.CA_C0923"/>
<dbReference type="RefSeq" id="WP_010964241.1">
    <property type="nucleotide sequence ID" value="NC_003030.1"/>
</dbReference>
<dbReference type="PIR" id="H97013">
    <property type="entry name" value="H97013"/>
</dbReference>
<dbReference type="PATRIC" id="fig|272562.8.peg.1132"/>
<dbReference type="EMBL" id="AE001437">
    <property type="protein sequence ID" value="AAK78899.1"/>
    <property type="molecule type" value="Genomic_DNA"/>
</dbReference>
<dbReference type="HOGENOM" id="CLU_637277_0_0_9"/>
<organism evidence="2 3">
    <name type="scientific">Clostridium acetobutylicum (strain ATCC 824 / DSM 792 / JCM 1419 / IAM 19013 / LMG 5710 / NBRC 13948 / NRRL B-527 / VKM B-1787 / 2291 / W)</name>
    <dbReference type="NCBI Taxonomy" id="272562"/>
    <lineage>
        <taxon>Bacteria</taxon>
        <taxon>Bacillati</taxon>
        <taxon>Bacillota</taxon>
        <taxon>Clostridia</taxon>
        <taxon>Eubacteriales</taxon>
        <taxon>Clostridiaceae</taxon>
        <taxon>Clostridium</taxon>
    </lineage>
</organism>
<sequence length="430" mass="47928">MQSLKVDMRNGLLKINEAKQGLKSAVDKFSLKNKSRSIEIELKNLKRELKAVNQLEGEIRKINSNIDYMVKRFTDVDKKCASKLKTSGYTYRKKVGLLNFGEEVERVPVIGGIGVPIDAVESWVDRNKFVLKKTTTITLETGAIGVCIVTLPEAGITWKAWDALSAAGGVMSLDNIGTAASAIYQRKVERKSEEDSSGYDLFQSIFGGAGWYSAKILGVKNPSYWCSSGKTLYDRTSATVTVLNVGHSVTSLGKDVEKLPALKKAEASSANKTLEAANNAEKIHMDAMMATKNKINGINNAKKEVVDLKKLKKNVGKTNFEPYKNQFYKDKNLLKKDGNKLPQLQQDLLIQQDQLETFEKNTLNAKNKYNKSIRDLNKNYRDIKASLYNIPAGGTLYNTEDVQGSFHFNYFPGEIKPIFEEIKVVLGGER</sequence>
<keyword evidence="1" id="KW-0175">Coiled coil</keyword>
<dbReference type="Proteomes" id="UP000000814">
    <property type="component" value="Chromosome"/>
</dbReference>
<accession>Q97KJ6</accession>
<evidence type="ECO:0000313" key="2">
    <source>
        <dbReference type="EMBL" id="AAK78899.1"/>
    </source>
</evidence>
<dbReference type="KEGG" id="cac:CA_C0923"/>
<feature type="coiled-coil region" evidence="1">
    <location>
        <begin position="341"/>
        <end position="386"/>
    </location>
</feature>
<protein>
    <submittedName>
        <fullName evidence="2">Predicted membrane protein CF_1 family</fullName>
    </submittedName>
</protein>
<dbReference type="AlphaFoldDB" id="Q97KJ6"/>
<gene>
    <name evidence="2" type="ordered locus">CA_C0923</name>
</gene>
<reference evidence="2 3" key="1">
    <citation type="journal article" date="2001" name="J. Bacteriol.">
        <title>Genome sequence and comparative analysis of the solvent-producing bacterium Clostridium acetobutylicum.</title>
        <authorList>
            <person name="Nolling J."/>
            <person name="Breton G."/>
            <person name="Omelchenko M.V."/>
            <person name="Makarova K.S."/>
            <person name="Zeng Q."/>
            <person name="Gibson R."/>
            <person name="Lee H.M."/>
            <person name="Dubois J."/>
            <person name="Qiu D."/>
            <person name="Hitti J."/>
            <person name="Wolf Y.I."/>
            <person name="Tatusov R.L."/>
            <person name="Sabathe F."/>
            <person name="Doucette-Stamm L."/>
            <person name="Soucaille P."/>
            <person name="Daly M.J."/>
            <person name="Bennett G.N."/>
            <person name="Koonin E.V."/>
            <person name="Smith D.R."/>
        </authorList>
    </citation>
    <scope>NUCLEOTIDE SEQUENCE [LARGE SCALE GENOMIC DNA]</scope>
    <source>
        <strain evidence="3">ATCC 824 / DSM 792 / JCM 1419 / LMG 5710 / VKM B-1787</strain>
    </source>
</reference>
<name>Q97KJ6_CLOAB</name>
<feature type="coiled-coil region" evidence="1">
    <location>
        <begin position="28"/>
        <end position="65"/>
    </location>
</feature>
<dbReference type="OrthoDB" id="10010707at2"/>